<dbReference type="EMBL" id="CP053708">
    <property type="protein sequence ID" value="QKE90442.1"/>
    <property type="molecule type" value="Genomic_DNA"/>
</dbReference>
<evidence type="ECO:0000313" key="15">
    <source>
        <dbReference type="Proteomes" id="UP000500767"/>
    </source>
</evidence>
<evidence type="ECO:0000256" key="4">
    <source>
        <dbReference type="ARBA" id="ARBA00022679"/>
    </source>
</evidence>
<dbReference type="InterPro" id="IPR018095">
    <property type="entry name" value="Thymidylate_kin_CS"/>
</dbReference>
<dbReference type="PANTHER" id="PTHR10344">
    <property type="entry name" value="THYMIDYLATE KINASE"/>
    <property type="match status" value="1"/>
</dbReference>
<dbReference type="GO" id="GO:0006227">
    <property type="term" value="P:dUDP biosynthetic process"/>
    <property type="evidence" value="ECO:0007669"/>
    <property type="project" value="TreeGrafter"/>
</dbReference>
<dbReference type="PANTHER" id="PTHR10344:SF4">
    <property type="entry name" value="UMP-CMP KINASE 2, MITOCHONDRIAL"/>
    <property type="match status" value="1"/>
</dbReference>
<dbReference type="HAMAP" id="MF_00165">
    <property type="entry name" value="Thymidylate_kinase"/>
    <property type="match status" value="1"/>
</dbReference>
<dbReference type="InterPro" id="IPR027417">
    <property type="entry name" value="P-loop_NTPase"/>
</dbReference>
<evidence type="ECO:0000256" key="6">
    <source>
        <dbReference type="ARBA" id="ARBA00022741"/>
    </source>
</evidence>
<sequence>MSGLFITLEGGEGAGKSTQAVLLAEALLARGRKVLRTREPGGSPGAETLRTLLLEGNHALGLRAEVMVHFASRLDHVENTIRPALDAGMVVVCDRFYDSTLAYQGYGLGQGDPGCLSFIDRLIGLVGLAPDLTLLLDLPRDLALARLRQRGTRSDRYERLDEAFHQRVAGGFHEIARQAGTRVVTIPATGSTQQVHEVMLHEVEQRLPA</sequence>
<dbReference type="CDD" id="cd01672">
    <property type="entry name" value="TMPK"/>
    <property type="match status" value="1"/>
</dbReference>
<dbReference type="FunFam" id="3.40.50.300:FF:000225">
    <property type="entry name" value="Thymidylate kinase"/>
    <property type="match status" value="1"/>
</dbReference>
<evidence type="ECO:0000256" key="11">
    <source>
        <dbReference type="ARBA" id="ARBA00057735"/>
    </source>
</evidence>
<dbReference type="GO" id="GO:0005524">
    <property type="term" value="F:ATP binding"/>
    <property type="evidence" value="ECO:0007669"/>
    <property type="project" value="UniProtKB-UniRule"/>
</dbReference>
<evidence type="ECO:0000256" key="10">
    <source>
        <dbReference type="ARBA" id="ARBA00048743"/>
    </source>
</evidence>
<accession>A0A6M8HQ14</accession>
<dbReference type="PROSITE" id="PS01331">
    <property type="entry name" value="THYMIDYLATE_KINASE"/>
    <property type="match status" value="1"/>
</dbReference>
<dbReference type="NCBIfam" id="TIGR00041">
    <property type="entry name" value="DTMP_kinase"/>
    <property type="match status" value="1"/>
</dbReference>
<dbReference type="GO" id="GO:0004798">
    <property type="term" value="F:dTMP kinase activity"/>
    <property type="evidence" value="ECO:0007669"/>
    <property type="project" value="UniProtKB-UniRule"/>
</dbReference>
<evidence type="ECO:0000256" key="12">
    <source>
        <dbReference type="HAMAP-Rule" id="MF_00165"/>
    </source>
</evidence>
<protein>
    <recommendedName>
        <fullName evidence="3 12">Thymidylate kinase</fullName>
        <ecNumber evidence="2 12">2.7.4.9</ecNumber>
    </recommendedName>
    <alternativeName>
        <fullName evidence="9 12">dTMP kinase</fullName>
    </alternativeName>
</protein>
<evidence type="ECO:0000256" key="9">
    <source>
        <dbReference type="ARBA" id="ARBA00029962"/>
    </source>
</evidence>
<dbReference type="SUPFAM" id="SSF52540">
    <property type="entry name" value="P-loop containing nucleoside triphosphate hydrolases"/>
    <property type="match status" value="1"/>
</dbReference>
<gene>
    <name evidence="12 14" type="primary">tmk</name>
    <name evidence="14" type="ORF">HN018_10705</name>
</gene>
<evidence type="ECO:0000256" key="2">
    <source>
        <dbReference type="ARBA" id="ARBA00012980"/>
    </source>
</evidence>
<organism evidence="14 15">
    <name type="scientific">Lichenicola cladoniae</name>
    <dbReference type="NCBI Taxonomy" id="1484109"/>
    <lineage>
        <taxon>Bacteria</taxon>
        <taxon>Pseudomonadati</taxon>
        <taxon>Pseudomonadota</taxon>
        <taxon>Alphaproteobacteria</taxon>
        <taxon>Acetobacterales</taxon>
        <taxon>Acetobacteraceae</taxon>
        <taxon>Lichenicola</taxon>
    </lineage>
</organism>
<evidence type="ECO:0000313" key="14">
    <source>
        <dbReference type="EMBL" id="QKE90442.1"/>
    </source>
</evidence>
<keyword evidence="5 12" id="KW-0545">Nucleotide biosynthesis</keyword>
<keyword evidence="7 12" id="KW-0418">Kinase</keyword>
<keyword evidence="15" id="KW-1185">Reference proteome</keyword>
<dbReference type="InterPro" id="IPR018094">
    <property type="entry name" value="Thymidylate_kinase"/>
</dbReference>
<dbReference type="Gene3D" id="3.40.50.300">
    <property type="entry name" value="P-loop containing nucleotide triphosphate hydrolases"/>
    <property type="match status" value="1"/>
</dbReference>
<dbReference type="AlphaFoldDB" id="A0A6M8HQ14"/>
<feature type="domain" description="Thymidylate kinase-like" evidence="13">
    <location>
        <begin position="8"/>
        <end position="197"/>
    </location>
</feature>
<comment type="catalytic activity">
    <reaction evidence="10 12">
        <text>dTMP + ATP = dTDP + ADP</text>
        <dbReference type="Rhea" id="RHEA:13517"/>
        <dbReference type="ChEBI" id="CHEBI:30616"/>
        <dbReference type="ChEBI" id="CHEBI:58369"/>
        <dbReference type="ChEBI" id="CHEBI:63528"/>
        <dbReference type="ChEBI" id="CHEBI:456216"/>
        <dbReference type="EC" id="2.7.4.9"/>
    </reaction>
</comment>
<evidence type="ECO:0000256" key="5">
    <source>
        <dbReference type="ARBA" id="ARBA00022727"/>
    </source>
</evidence>
<evidence type="ECO:0000256" key="7">
    <source>
        <dbReference type="ARBA" id="ARBA00022777"/>
    </source>
</evidence>
<comment type="similarity">
    <text evidence="1 12">Belongs to the thymidylate kinase family.</text>
</comment>
<feature type="binding site" evidence="12">
    <location>
        <begin position="10"/>
        <end position="17"/>
    </location>
    <ligand>
        <name>ATP</name>
        <dbReference type="ChEBI" id="CHEBI:30616"/>
    </ligand>
</feature>
<proteinExistence type="inferred from homology"/>
<dbReference type="Pfam" id="PF02223">
    <property type="entry name" value="Thymidylate_kin"/>
    <property type="match status" value="1"/>
</dbReference>
<dbReference type="GO" id="GO:0006235">
    <property type="term" value="P:dTTP biosynthetic process"/>
    <property type="evidence" value="ECO:0007669"/>
    <property type="project" value="UniProtKB-UniRule"/>
</dbReference>
<evidence type="ECO:0000256" key="8">
    <source>
        <dbReference type="ARBA" id="ARBA00022840"/>
    </source>
</evidence>
<dbReference type="EC" id="2.7.4.9" evidence="2 12"/>
<keyword evidence="4 12" id="KW-0808">Transferase</keyword>
<name>A0A6M8HQ14_9PROT</name>
<dbReference type="RefSeq" id="WP_171835391.1">
    <property type="nucleotide sequence ID" value="NZ_CP053708.1"/>
</dbReference>
<dbReference type="GO" id="GO:0005829">
    <property type="term" value="C:cytosol"/>
    <property type="evidence" value="ECO:0007669"/>
    <property type="project" value="TreeGrafter"/>
</dbReference>
<keyword evidence="6 12" id="KW-0547">Nucleotide-binding</keyword>
<dbReference type="Proteomes" id="UP000500767">
    <property type="component" value="Chromosome"/>
</dbReference>
<dbReference type="GO" id="GO:0006233">
    <property type="term" value="P:dTDP biosynthetic process"/>
    <property type="evidence" value="ECO:0007669"/>
    <property type="project" value="InterPro"/>
</dbReference>
<dbReference type="InterPro" id="IPR039430">
    <property type="entry name" value="Thymidylate_kin-like_dom"/>
</dbReference>
<evidence type="ECO:0000259" key="13">
    <source>
        <dbReference type="Pfam" id="PF02223"/>
    </source>
</evidence>
<evidence type="ECO:0000256" key="1">
    <source>
        <dbReference type="ARBA" id="ARBA00009776"/>
    </source>
</evidence>
<evidence type="ECO:0000256" key="3">
    <source>
        <dbReference type="ARBA" id="ARBA00017144"/>
    </source>
</evidence>
<keyword evidence="8 12" id="KW-0067">ATP-binding</keyword>
<comment type="function">
    <text evidence="11 12">Phosphorylation of dTMP to form dTDP in both de novo and salvage pathways of dTTP synthesis.</text>
</comment>
<reference evidence="14 15" key="1">
    <citation type="journal article" date="2014" name="World J. Microbiol. Biotechnol.">
        <title>Biodiversity and physiological characteristics of Antarctic and Arctic lichens-associated bacteria.</title>
        <authorList>
            <person name="Lee Y.M."/>
            <person name="Kim E.H."/>
            <person name="Lee H.K."/>
            <person name="Hong S.G."/>
        </authorList>
    </citation>
    <scope>NUCLEOTIDE SEQUENCE [LARGE SCALE GENOMIC DNA]</scope>
    <source>
        <strain evidence="14 15">PAMC 26569</strain>
    </source>
</reference>
<dbReference type="KEGG" id="lck:HN018_10705"/>